<keyword evidence="6" id="KW-0406">Ion transport</keyword>
<dbReference type="Gene3D" id="3.30.70.2170">
    <property type="match status" value="1"/>
</dbReference>
<dbReference type="GO" id="GO:0033179">
    <property type="term" value="C:proton-transporting V-type ATPase, V0 domain"/>
    <property type="evidence" value="ECO:0007669"/>
    <property type="project" value="InterPro"/>
</dbReference>
<protein>
    <submittedName>
        <fullName evidence="10">V-type ATP synthase subunit I</fullName>
    </submittedName>
</protein>
<feature type="transmembrane region" description="Helical" evidence="9">
    <location>
        <begin position="498"/>
        <end position="522"/>
    </location>
</feature>
<accession>A0A9D2JU85</accession>
<evidence type="ECO:0000256" key="7">
    <source>
        <dbReference type="ARBA" id="ARBA00023136"/>
    </source>
</evidence>
<feature type="transmembrane region" description="Helical" evidence="9">
    <location>
        <begin position="528"/>
        <end position="552"/>
    </location>
</feature>
<feature type="coiled-coil region" evidence="8">
    <location>
        <begin position="226"/>
        <end position="260"/>
    </location>
</feature>
<feature type="transmembrane region" description="Helical" evidence="9">
    <location>
        <begin position="364"/>
        <end position="391"/>
    </location>
</feature>
<proteinExistence type="inferred from homology"/>
<evidence type="ECO:0000256" key="1">
    <source>
        <dbReference type="ARBA" id="ARBA00004141"/>
    </source>
</evidence>
<evidence type="ECO:0000256" key="2">
    <source>
        <dbReference type="ARBA" id="ARBA00009904"/>
    </source>
</evidence>
<name>A0A9D2JU85_9FIRM</name>
<keyword evidence="5 9" id="KW-1133">Transmembrane helix</keyword>
<comment type="similarity">
    <text evidence="2">Belongs to the V-ATPase 116 kDa subunit family.</text>
</comment>
<dbReference type="Pfam" id="PF01496">
    <property type="entry name" value="V_ATPase_I"/>
    <property type="match status" value="2"/>
</dbReference>
<keyword evidence="4 9" id="KW-0812">Transmembrane</keyword>
<comment type="subcellular location">
    <subcellularLocation>
        <location evidence="1">Membrane</location>
        <topology evidence="1">Multi-pass membrane protein</topology>
    </subcellularLocation>
</comment>
<reference evidence="10" key="1">
    <citation type="journal article" date="2021" name="PeerJ">
        <title>Extensive microbial diversity within the chicken gut microbiome revealed by metagenomics and culture.</title>
        <authorList>
            <person name="Gilroy R."/>
            <person name="Ravi A."/>
            <person name="Getino M."/>
            <person name="Pursley I."/>
            <person name="Horton D.L."/>
            <person name="Alikhan N.F."/>
            <person name="Baker D."/>
            <person name="Gharbi K."/>
            <person name="Hall N."/>
            <person name="Watson M."/>
            <person name="Adriaenssens E.M."/>
            <person name="Foster-Nyarko E."/>
            <person name="Jarju S."/>
            <person name="Secka A."/>
            <person name="Antonio M."/>
            <person name="Oren A."/>
            <person name="Chaudhuri R.R."/>
            <person name="La Ragione R."/>
            <person name="Hildebrand F."/>
            <person name="Pallen M.J."/>
        </authorList>
    </citation>
    <scope>NUCLEOTIDE SEQUENCE</scope>
    <source>
        <strain evidence="10">1068</strain>
    </source>
</reference>
<reference evidence="10" key="2">
    <citation type="submission" date="2021-04" db="EMBL/GenBank/DDBJ databases">
        <authorList>
            <person name="Gilroy R."/>
        </authorList>
    </citation>
    <scope>NUCLEOTIDE SEQUENCE</scope>
    <source>
        <strain evidence="10">1068</strain>
    </source>
</reference>
<dbReference type="PANTHER" id="PTHR11629:SF63">
    <property type="entry name" value="V-TYPE PROTON ATPASE SUBUNIT A"/>
    <property type="match status" value="1"/>
</dbReference>
<evidence type="ECO:0000256" key="9">
    <source>
        <dbReference type="SAM" id="Phobius"/>
    </source>
</evidence>
<evidence type="ECO:0000313" key="10">
    <source>
        <dbReference type="EMBL" id="HIZ66772.1"/>
    </source>
</evidence>
<evidence type="ECO:0000256" key="4">
    <source>
        <dbReference type="ARBA" id="ARBA00022692"/>
    </source>
</evidence>
<dbReference type="Gene3D" id="3.30.70.2750">
    <property type="match status" value="1"/>
</dbReference>
<evidence type="ECO:0000256" key="3">
    <source>
        <dbReference type="ARBA" id="ARBA00022448"/>
    </source>
</evidence>
<dbReference type="AlphaFoldDB" id="A0A9D2JU85"/>
<dbReference type="GO" id="GO:0007035">
    <property type="term" value="P:vacuolar acidification"/>
    <property type="evidence" value="ECO:0007669"/>
    <property type="project" value="TreeGrafter"/>
</dbReference>
<dbReference type="GO" id="GO:0016471">
    <property type="term" value="C:vacuolar proton-transporting V-type ATPase complex"/>
    <property type="evidence" value="ECO:0007669"/>
    <property type="project" value="TreeGrafter"/>
</dbReference>
<keyword evidence="8" id="KW-0175">Coiled coil</keyword>
<evidence type="ECO:0000313" key="11">
    <source>
        <dbReference type="Proteomes" id="UP000824056"/>
    </source>
</evidence>
<feature type="transmembrane region" description="Helical" evidence="9">
    <location>
        <begin position="407"/>
        <end position="427"/>
    </location>
</feature>
<dbReference type="GO" id="GO:0051117">
    <property type="term" value="F:ATPase binding"/>
    <property type="evidence" value="ECO:0007669"/>
    <property type="project" value="TreeGrafter"/>
</dbReference>
<evidence type="ECO:0000256" key="6">
    <source>
        <dbReference type="ARBA" id="ARBA00023065"/>
    </source>
</evidence>
<dbReference type="Proteomes" id="UP000824056">
    <property type="component" value="Unassembled WGS sequence"/>
</dbReference>
<evidence type="ECO:0000256" key="5">
    <source>
        <dbReference type="ARBA" id="ARBA00022989"/>
    </source>
</evidence>
<sequence>MAVLQMQKVSICALKKDRKAILEKVQSMGIMETSQFMEDETGFEKMNTQNAKSKFEKNASLADTALGILAEYVPEKTSMFASLEGKKLVEKEPFLQAVDRKDEIMSAASGILAQQRKIAEYKANIQKLENQIEALAPWMGLDVPMAFKGTKTSAFFVGSISASVTLEEIYTWILEKTPETAGADVWILSSDKDGTYIAVVCLKEDMSKVEEALRQNGFSRPSQLTAQVPAKEKENLQREIQRLEQDIKSCREVIEGYAAERTDLKLIGDYFRARAEKYEVLGTLPQSKRTFVLSGYVPRKVVPALERTLEDNFVLSIDVEELQEEEEGPVLLSNNGFSESMEGILASYGLPHKGELDPTTIMSFFYVFFFGLMLSDAAYGLIITIACFIAVKKFPRMEQSLKKSIKMFMYCGISTVIWGILFGGYFGDAIDVVARTFFGVSVPEGGLVKALWFVPLNDPMRMLIYSMAFGLVHLFTGLGIKGYMLLKDKKYLDFFCDIVLWYVFLIGLLLLLIPSNIFASIAQLDTGVFPPAVAGTGKVLAIVGVVGLVLMSGRSSKNVVLRLALGAYDVYNVTGWLSDVLSYSRLLALGLATGVIASVVNQMGSMLGGGILGAVLFIVVFIVGHTLNLAINLLGAYVHTNRLQFVEFFGKFYEGGGKAFNPFKASTKYVDVKEETYL</sequence>
<dbReference type="PANTHER" id="PTHR11629">
    <property type="entry name" value="VACUOLAR PROTON ATPASES"/>
    <property type="match status" value="1"/>
</dbReference>
<feature type="transmembrane region" description="Helical" evidence="9">
    <location>
        <begin position="462"/>
        <end position="486"/>
    </location>
</feature>
<organism evidence="10 11">
    <name type="scientific">Candidatus Blautia pullicola</name>
    <dbReference type="NCBI Taxonomy" id="2838498"/>
    <lineage>
        <taxon>Bacteria</taxon>
        <taxon>Bacillati</taxon>
        <taxon>Bacillota</taxon>
        <taxon>Clostridia</taxon>
        <taxon>Lachnospirales</taxon>
        <taxon>Lachnospiraceae</taxon>
        <taxon>Blautia</taxon>
    </lineage>
</organism>
<feature type="transmembrane region" description="Helical" evidence="9">
    <location>
        <begin position="583"/>
        <end position="600"/>
    </location>
</feature>
<dbReference type="InterPro" id="IPR002490">
    <property type="entry name" value="V-ATPase_116kDa_su"/>
</dbReference>
<gene>
    <name evidence="10" type="ORF">H9809_12900</name>
</gene>
<dbReference type="GO" id="GO:0046961">
    <property type="term" value="F:proton-transporting ATPase activity, rotational mechanism"/>
    <property type="evidence" value="ECO:0007669"/>
    <property type="project" value="InterPro"/>
</dbReference>
<dbReference type="Gene3D" id="1.20.1460.20">
    <property type="match status" value="1"/>
</dbReference>
<keyword evidence="7 9" id="KW-0472">Membrane</keyword>
<feature type="transmembrane region" description="Helical" evidence="9">
    <location>
        <begin position="612"/>
        <end position="638"/>
    </location>
</feature>
<evidence type="ECO:0000256" key="8">
    <source>
        <dbReference type="SAM" id="Coils"/>
    </source>
</evidence>
<dbReference type="EMBL" id="DXBG01000302">
    <property type="protein sequence ID" value="HIZ66772.1"/>
    <property type="molecule type" value="Genomic_DNA"/>
</dbReference>
<comment type="caution">
    <text evidence="10">The sequence shown here is derived from an EMBL/GenBank/DDBJ whole genome shotgun (WGS) entry which is preliminary data.</text>
</comment>
<keyword evidence="3" id="KW-0813">Transport</keyword>